<evidence type="ECO:0000313" key="2">
    <source>
        <dbReference type="WBParaSite" id="L893_g10235.t1"/>
    </source>
</evidence>
<accession>A0A1I7XWQ3</accession>
<protein>
    <submittedName>
        <fullName evidence="2">Vps5 domain-containing protein</fullName>
    </submittedName>
</protein>
<reference evidence="2" key="1">
    <citation type="submission" date="2016-11" db="UniProtKB">
        <authorList>
            <consortium name="WormBaseParasite"/>
        </authorList>
    </citation>
    <scope>IDENTIFICATION</scope>
</reference>
<keyword evidence="1" id="KW-1185">Reference proteome</keyword>
<name>A0A1I7XWQ3_9BILA</name>
<dbReference type="AlphaFoldDB" id="A0A1I7XWQ3"/>
<evidence type="ECO:0000313" key="1">
    <source>
        <dbReference type="Proteomes" id="UP000095287"/>
    </source>
</evidence>
<dbReference type="Proteomes" id="UP000095287">
    <property type="component" value="Unplaced"/>
</dbReference>
<proteinExistence type="predicted"/>
<dbReference type="WBParaSite" id="L893_g10235.t1">
    <property type="protein sequence ID" value="L893_g10235.t1"/>
    <property type="gene ID" value="L893_g10235"/>
</dbReference>
<organism evidence="1 2">
    <name type="scientific">Steinernema glaseri</name>
    <dbReference type="NCBI Taxonomy" id="37863"/>
    <lineage>
        <taxon>Eukaryota</taxon>
        <taxon>Metazoa</taxon>
        <taxon>Ecdysozoa</taxon>
        <taxon>Nematoda</taxon>
        <taxon>Chromadorea</taxon>
        <taxon>Rhabditida</taxon>
        <taxon>Tylenchina</taxon>
        <taxon>Panagrolaimomorpha</taxon>
        <taxon>Strongyloidoidea</taxon>
        <taxon>Steinernematidae</taxon>
        <taxon>Steinernema</taxon>
    </lineage>
</organism>
<sequence>MDAIFNMPFDKLKKTIAKNPKRVKVMLEKAAEEAAKLKRSADLAIDSAKAERQARTEDRKTMSESFDDYRRKVNKDILRFKSNSVHHYQMMCKYRALLNSHNLFLKSTTSDQNVPSVDVPTYEVPMSADH</sequence>